<dbReference type="InterPro" id="IPR046938">
    <property type="entry name" value="DNA_clamp_sf"/>
</dbReference>
<keyword evidence="4 9" id="KW-0808">Transferase</keyword>
<dbReference type="AlphaFoldDB" id="A0A2H0KEN3"/>
<evidence type="ECO:0000259" key="11">
    <source>
        <dbReference type="Pfam" id="PF02767"/>
    </source>
</evidence>
<evidence type="ECO:0000259" key="10">
    <source>
        <dbReference type="Pfam" id="PF00712"/>
    </source>
</evidence>
<keyword evidence="7 9" id="KW-0239">DNA-directed DNA polymerase</keyword>
<comment type="caution">
    <text evidence="13">The sequence shown here is derived from an EMBL/GenBank/DDBJ whole genome shotgun (WGS) entry which is preliminary data.</text>
</comment>
<dbReference type="PIRSF" id="PIRSF000804">
    <property type="entry name" value="DNA_pol_III_b"/>
    <property type="match status" value="1"/>
</dbReference>
<dbReference type="GO" id="GO:0009360">
    <property type="term" value="C:DNA polymerase III complex"/>
    <property type="evidence" value="ECO:0007669"/>
    <property type="project" value="InterPro"/>
</dbReference>
<dbReference type="GO" id="GO:0003887">
    <property type="term" value="F:DNA-directed DNA polymerase activity"/>
    <property type="evidence" value="ECO:0007669"/>
    <property type="project" value="UniProtKB-UniRule"/>
</dbReference>
<dbReference type="InterPro" id="IPR022637">
    <property type="entry name" value="DNA_polIII_beta_cen"/>
</dbReference>
<dbReference type="InterPro" id="IPR001001">
    <property type="entry name" value="DNA_polIII_beta"/>
</dbReference>
<dbReference type="Pfam" id="PF02767">
    <property type="entry name" value="DNA_pol3_beta_2"/>
    <property type="match status" value="1"/>
</dbReference>
<evidence type="ECO:0000256" key="4">
    <source>
        <dbReference type="ARBA" id="ARBA00022679"/>
    </source>
</evidence>
<dbReference type="GO" id="GO:0005737">
    <property type="term" value="C:cytoplasm"/>
    <property type="evidence" value="ECO:0007669"/>
    <property type="project" value="UniProtKB-SubCell"/>
</dbReference>
<feature type="domain" description="DNA polymerase III beta sliding clamp central" evidence="11">
    <location>
        <begin position="128"/>
        <end position="247"/>
    </location>
</feature>
<evidence type="ECO:0000259" key="12">
    <source>
        <dbReference type="Pfam" id="PF02768"/>
    </source>
</evidence>
<dbReference type="EMBL" id="PCVI01000066">
    <property type="protein sequence ID" value="PIQ69710.1"/>
    <property type="molecule type" value="Genomic_DNA"/>
</dbReference>
<feature type="domain" description="DNA polymerase III beta sliding clamp N-terminal" evidence="10">
    <location>
        <begin position="1"/>
        <end position="116"/>
    </location>
</feature>
<evidence type="ECO:0000256" key="6">
    <source>
        <dbReference type="ARBA" id="ARBA00022705"/>
    </source>
</evidence>
<evidence type="ECO:0000256" key="3">
    <source>
        <dbReference type="ARBA" id="ARBA00022490"/>
    </source>
</evidence>
<name>A0A2H0KEN3_9BACT</name>
<dbReference type="SUPFAM" id="SSF55979">
    <property type="entry name" value="DNA clamp"/>
    <property type="match status" value="3"/>
</dbReference>
<feature type="domain" description="DNA polymerase III beta sliding clamp C-terminal" evidence="12">
    <location>
        <begin position="250"/>
        <end position="369"/>
    </location>
</feature>
<organism evidence="13 14">
    <name type="scientific">Candidatus Shapirobacteria bacterium CG11_big_fil_rev_8_21_14_0_20_40_12</name>
    <dbReference type="NCBI Taxonomy" id="1974889"/>
    <lineage>
        <taxon>Bacteria</taxon>
        <taxon>Candidatus Shapironibacteriota</taxon>
    </lineage>
</organism>
<evidence type="ECO:0000313" key="14">
    <source>
        <dbReference type="Proteomes" id="UP000231371"/>
    </source>
</evidence>
<evidence type="ECO:0000256" key="5">
    <source>
        <dbReference type="ARBA" id="ARBA00022695"/>
    </source>
</evidence>
<accession>A0A2H0KEN3</accession>
<dbReference type="Pfam" id="PF02768">
    <property type="entry name" value="DNA_pol3_beta_3"/>
    <property type="match status" value="1"/>
</dbReference>
<evidence type="ECO:0000256" key="2">
    <source>
        <dbReference type="ARBA" id="ARBA00010752"/>
    </source>
</evidence>
<dbReference type="GO" id="GO:0006271">
    <property type="term" value="P:DNA strand elongation involved in DNA replication"/>
    <property type="evidence" value="ECO:0007669"/>
    <property type="project" value="TreeGrafter"/>
</dbReference>
<comment type="similarity">
    <text evidence="2 9">Belongs to the beta sliding clamp family.</text>
</comment>
<evidence type="ECO:0000256" key="7">
    <source>
        <dbReference type="ARBA" id="ARBA00022932"/>
    </source>
</evidence>
<dbReference type="PANTHER" id="PTHR30478:SF0">
    <property type="entry name" value="BETA SLIDING CLAMP"/>
    <property type="match status" value="1"/>
</dbReference>
<evidence type="ECO:0000256" key="1">
    <source>
        <dbReference type="ARBA" id="ARBA00004496"/>
    </source>
</evidence>
<keyword evidence="3 9" id="KW-0963">Cytoplasm</keyword>
<dbReference type="Proteomes" id="UP000231371">
    <property type="component" value="Unassembled WGS sequence"/>
</dbReference>
<gene>
    <name evidence="13" type="primary">dnaN</name>
    <name evidence="13" type="ORF">COV89_04295</name>
</gene>
<comment type="subcellular location">
    <subcellularLocation>
        <location evidence="1 9">Cytoplasm</location>
    </subcellularLocation>
</comment>
<sequence>MKVQILQENLNKGLTIASRSISAKAQLPVLANVLLKTDKNRLQISATNLENGVSLWLGAKIEKDGETTIPARILSEIVSSLPAGKIDLEVTENSLSFSSGGYTAKLNGISASEFPKQPTYSTENLFSIPAEKLLLAIGQVAFSAATDEGRPVLTGVLIKIKGKELSMVATDGYRLSLRRMELDALVKEEVSVILPAKTLLEVARIIAEEKGQNGQVSLGYTKEQNQVVFVFPDLELYSRVIEGEFPDFEKIIPETNNSKISIDRESFNRAVKIVSVFARESANIVKFEAEDGVLKMSANSPQVGENTNNLEVKLEGEKTEIAFNFRFLQAFLNAVTAPEIIIETNGSLSPCVFKESGNNDFLHIIMPVRLQTE</sequence>
<dbReference type="InterPro" id="IPR022634">
    <property type="entry name" value="DNA_polIII_beta_N"/>
</dbReference>
<dbReference type="InterPro" id="IPR022635">
    <property type="entry name" value="DNA_polIII_beta_C"/>
</dbReference>
<dbReference type="Gene3D" id="3.10.150.10">
    <property type="entry name" value="DNA Polymerase III, subunit A, domain 2"/>
    <property type="match status" value="1"/>
</dbReference>
<dbReference type="PANTHER" id="PTHR30478">
    <property type="entry name" value="DNA POLYMERASE III SUBUNIT BETA"/>
    <property type="match status" value="1"/>
</dbReference>
<reference evidence="13 14" key="1">
    <citation type="submission" date="2017-09" db="EMBL/GenBank/DDBJ databases">
        <title>Depth-based differentiation of microbial function through sediment-hosted aquifers and enrichment of novel symbionts in the deep terrestrial subsurface.</title>
        <authorList>
            <person name="Probst A.J."/>
            <person name="Ladd B."/>
            <person name="Jarett J.K."/>
            <person name="Geller-Mcgrath D.E."/>
            <person name="Sieber C.M."/>
            <person name="Emerson J.B."/>
            <person name="Anantharaman K."/>
            <person name="Thomas B.C."/>
            <person name="Malmstrom R."/>
            <person name="Stieglmeier M."/>
            <person name="Klingl A."/>
            <person name="Woyke T."/>
            <person name="Ryan C.M."/>
            <person name="Banfield J.F."/>
        </authorList>
    </citation>
    <scope>NUCLEOTIDE SEQUENCE [LARGE SCALE GENOMIC DNA]</scope>
    <source>
        <strain evidence="13">CG11_big_fil_rev_8_21_14_0_20_40_12</strain>
    </source>
</reference>
<comment type="function">
    <text evidence="9">Confers DNA tethering and processivity to DNA polymerases and other proteins. Acts as a clamp, forming a ring around DNA (a reaction catalyzed by the clamp-loading complex) which diffuses in an ATP-independent manner freely and bidirectionally along dsDNA. Initially characterized for its ability to contact the catalytic subunit of DNA polymerase III (Pol III), a complex, multichain enzyme responsible for most of the replicative synthesis in bacteria; Pol III exhibits 3'-5' exonuclease proofreading activity. The beta chain is required for initiation of replication as well as for processivity of DNA replication.</text>
</comment>
<dbReference type="SMART" id="SM00480">
    <property type="entry name" value="POL3Bc"/>
    <property type="match status" value="1"/>
</dbReference>
<dbReference type="Pfam" id="PF00712">
    <property type="entry name" value="DNA_pol3_beta"/>
    <property type="match status" value="1"/>
</dbReference>
<evidence type="ECO:0000313" key="13">
    <source>
        <dbReference type="EMBL" id="PIQ69710.1"/>
    </source>
</evidence>
<evidence type="ECO:0000256" key="9">
    <source>
        <dbReference type="PIRNR" id="PIRNR000804"/>
    </source>
</evidence>
<dbReference type="GO" id="GO:0008408">
    <property type="term" value="F:3'-5' exonuclease activity"/>
    <property type="evidence" value="ECO:0007669"/>
    <property type="project" value="InterPro"/>
</dbReference>
<keyword evidence="6 9" id="KW-0235">DNA replication</keyword>
<keyword evidence="5 9" id="KW-0548">Nucleotidyltransferase</keyword>
<evidence type="ECO:0000256" key="8">
    <source>
        <dbReference type="ARBA" id="ARBA00023125"/>
    </source>
</evidence>
<comment type="subunit">
    <text evidence="9">Forms a ring-shaped head-to-tail homodimer around DNA.</text>
</comment>
<keyword evidence="8" id="KW-0238">DNA-binding</keyword>
<protein>
    <recommendedName>
        <fullName evidence="9">Beta sliding clamp</fullName>
    </recommendedName>
</protein>
<dbReference type="Gene3D" id="3.70.10.10">
    <property type="match status" value="1"/>
</dbReference>
<dbReference type="CDD" id="cd00140">
    <property type="entry name" value="beta_clamp"/>
    <property type="match status" value="1"/>
</dbReference>
<proteinExistence type="inferred from homology"/>
<dbReference type="GO" id="GO:0003677">
    <property type="term" value="F:DNA binding"/>
    <property type="evidence" value="ECO:0007669"/>
    <property type="project" value="UniProtKB-UniRule"/>
</dbReference>
<dbReference type="NCBIfam" id="TIGR00663">
    <property type="entry name" value="dnan"/>
    <property type="match status" value="1"/>
</dbReference>